<evidence type="ECO:0000313" key="2">
    <source>
        <dbReference type="Proteomes" id="UP000190648"/>
    </source>
</evidence>
<dbReference type="OrthoDB" id="10586125at2759"/>
<dbReference type="Proteomes" id="UP000190648">
    <property type="component" value="Unassembled WGS sequence"/>
</dbReference>
<sequence length="92" mass="10263">MNGLDKSTGKLPETSLPDTQIAANGRCPIEIQQRIAEVGNLQRRPLEKFFCCFAVVNLPEGAELSSSRSITNHTKLLVGQWLFESCQTLDNW</sequence>
<organism evidence="1 2">
    <name type="scientific">Patagioenas fasciata monilis</name>
    <dbReference type="NCBI Taxonomy" id="372326"/>
    <lineage>
        <taxon>Eukaryota</taxon>
        <taxon>Metazoa</taxon>
        <taxon>Chordata</taxon>
        <taxon>Craniata</taxon>
        <taxon>Vertebrata</taxon>
        <taxon>Euteleostomi</taxon>
        <taxon>Archelosauria</taxon>
        <taxon>Archosauria</taxon>
        <taxon>Dinosauria</taxon>
        <taxon>Saurischia</taxon>
        <taxon>Theropoda</taxon>
        <taxon>Coelurosauria</taxon>
        <taxon>Aves</taxon>
        <taxon>Neognathae</taxon>
        <taxon>Neoaves</taxon>
        <taxon>Columbimorphae</taxon>
        <taxon>Columbiformes</taxon>
        <taxon>Columbidae</taxon>
        <taxon>Patagioenas</taxon>
    </lineage>
</organism>
<gene>
    <name evidence="1" type="ORF">AV530_003720</name>
</gene>
<comment type="caution">
    <text evidence="1">The sequence shown here is derived from an EMBL/GenBank/DDBJ whole genome shotgun (WGS) entry which is preliminary data.</text>
</comment>
<protein>
    <submittedName>
        <fullName evidence="1">Uncharacterized protein</fullName>
    </submittedName>
</protein>
<keyword evidence="2" id="KW-1185">Reference proteome</keyword>
<proteinExistence type="predicted"/>
<dbReference type="AlphaFoldDB" id="A0A1V4KYH0"/>
<name>A0A1V4KYH0_PATFA</name>
<evidence type="ECO:0000313" key="1">
    <source>
        <dbReference type="EMBL" id="OPJ89509.1"/>
    </source>
</evidence>
<dbReference type="EMBL" id="LSYS01001150">
    <property type="protein sequence ID" value="OPJ89509.1"/>
    <property type="molecule type" value="Genomic_DNA"/>
</dbReference>
<reference evidence="1 2" key="1">
    <citation type="submission" date="2016-02" db="EMBL/GenBank/DDBJ databases">
        <title>Band-tailed pigeon sequencing and assembly.</title>
        <authorList>
            <person name="Soares A.E."/>
            <person name="Novak B.J."/>
            <person name="Rice E.S."/>
            <person name="O'Connell B."/>
            <person name="Chang D."/>
            <person name="Weber S."/>
            <person name="Shapiro B."/>
        </authorList>
    </citation>
    <scope>NUCLEOTIDE SEQUENCE [LARGE SCALE GENOMIC DNA]</scope>
    <source>
        <strain evidence="1">BTP2013</strain>
        <tissue evidence="1">Blood</tissue>
    </source>
</reference>
<accession>A0A1V4KYH0</accession>